<feature type="non-terminal residue" evidence="12">
    <location>
        <position position="454"/>
    </location>
</feature>
<dbReference type="AlphaFoldDB" id="A0A8X8BWT2"/>
<reference evidence="12 13" key="1">
    <citation type="journal article" date="2021" name="Cell">
        <title>Tracing the genetic footprints of vertebrate landing in non-teleost ray-finned fishes.</title>
        <authorList>
            <person name="Bi X."/>
            <person name="Wang K."/>
            <person name="Yang L."/>
            <person name="Pan H."/>
            <person name="Jiang H."/>
            <person name="Wei Q."/>
            <person name="Fang M."/>
            <person name="Yu H."/>
            <person name="Zhu C."/>
            <person name="Cai Y."/>
            <person name="He Y."/>
            <person name="Gan X."/>
            <person name="Zeng H."/>
            <person name="Yu D."/>
            <person name="Zhu Y."/>
            <person name="Jiang H."/>
            <person name="Qiu Q."/>
            <person name="Yang H."/>
            <person name="Zhang Y.E."/>
            <person name="Wang W."/>
            <person name="Zhu M."/>
            <person name="He S."/>
            <person name="Zhang G."/>
        </authorList>
    </citation>
    <scope>NUCLEOTIDE SEQUENCE [LARGE SCALE GENOMIC DNA]</scope>
    <source>
        <strain evidence="12">Bchr_013</strain>
    </source>
</reference>
<comment type="similarity">
    <text evidence="2">Belongs to the cation diffusion facilitator (CDF) transporter (TC 2.A.4) family. SLC30A subfamily.</text>
</comment>
<proteinExistence type="inferred from homology"/>
<dbReference type="Proteomes" id="UP000886611">
    <property type="component" value="Unassembled WGS sequence"/>
</dbReference>
<evidence type="ECO:0000313" key="12">
    <source>
        <dbReference type="EMBL" id="KAG2468826.1"/>
    </source>
</evidence>
<evidence type="ECO:0000256" key="4">
    <source>
        <dbReference type="ARBA" id="ARBA00022692"/>
    </source>
</evidence>
<dbReference type="InterPro" id="IPR027469">
    <property type="entry name" value="Cation_efflux_TMD_sf"/>
</dbReference>
<dbReference type="Pfam" id="PF16916">
    <property type="entry name" value="ZT_dimer"/>
    <property type="match status" value="1"/>
</dbReference>
<evidence type="ECO:0000259" key="11">
    <source>
        <dbReference type="Pfam" id="PF16916"/>
    </source>
</evidence>
<dbReference type="InterPro" id="IPR027470">
    <property type="entry name" value="Cation_efflux_CTD"/>
</dbReference>
<evidence type="ECO:0000256" key="5">
    <source>
        <dbReference type="ARBA" id="ARBA00022833"/>
    </source>
</evidence>
<dbReference type="GO" id="GO:0005794">
    <property type="term" value="C:Golgi apparatus"/>
    <property type="evidence" value="ECO:0007669"/>
    <property type="project" value="TreeGrafter"/>
</dbReference>
<evidence type="ECO:0000313" key="13">
    <source>
        <dbReference type="Proteomes" id="UP000886611"/>
    </source>
</evidence>
<dbReference type="PANTHER" id="PTHR45820">
    <property type="entry name" value="FI23527P1"/>
    <property type="match status" value="1"/>
</dbReference>
<dbReference type="Pfam" id="PF01545">
    <property type="entry name" value="Cation_efflux"/>
    <property type="match status" value="1"/>
</dbReference>
<dbReference type="GO" id="GO:0005385">
    <property type="term" value="F:zinc ion transmembrane transporter activity"/>
    <property type="evidence" value="ECO:0007669"/>
    <property type="project" value="TreeGrafter"/>
</dbReference>
<keyword evidence="6 8" id="KW-1133">Transmembrane helix</keyword>
<dbReference type="EMBL" id="JAATIS010000220">
    <property type="protein sequence ID" value="KAG2468826.1"/>
    <property type="molecule type" value="Genomic_DNA"/>
</dbReference>
<keyword evidence="7 8" id="KW-0472">Membrane</keyword>
<feature type="transmembrane region" description="Helical" evidence="8">
    <location>
        <begin position="108"/>
        <end position="125"/>
    </location>
</feature>
<organism evidence="12 13">
    <name type="scientific">Polypterus senegalus</name>
    <name type="common">Senegal bichir</name>
    <dbReference type="NCBI Taxonomy" id="55291"/>
    <lineage>
        <taxon>Eukaryota</taxon>
        <taxon>Metazoa</taxon>
        <taxon>Chordata</taxon>
        <taxon>Craniata</taxon>
        <taxon>Vertebrata</taxon>
        <taxon>Euteleostomi</taxon>
        <taxon>Actinopterygii</taxon>
        <taxon>Polypteriformes</taxon>
        <taxon>Polypteridae</taxon>
        <taxon>Polypterus</taxon>
    </lineage>
</organism>
<feature type="transmembrane region" description="Helical" evidence="8">
    <location>
        <begin position="36"/>
        <end position="54"/>
    </location>
</feature>
<dbReference type="GO" id="GO:0010312">
    <property type="term" value="P:detoxification of zinc ion"/>
    <property type="evidence" value="ECO:0007669"/>
    <property type="project" value="TreeGrafter"/>
</dbReference>
<dbReference type="SUPFAM" id="SSF161111">
    <property type="entry name" value="Cation efflux protein transmembrane domain-like"/>
    <property type="match status" value="1"/>
</dbReference>
<keyword evidence="13" id="KW-1185">Reference proteome</keyword>
<evidence type="ECO:0000256" key="3">
    <source>
        <dbReference type="ARBA" id="ARBA00022448"/>
    </source>
</evidence>
<feature type="domain" description="Cation efflux protein transmembrane" evidence="10">
    <location>
        <begin position="8"/>
        <end position="125"/>
    </location>
</feature>
<dbReference type="Gene3D" id="1.20.1510.10">
    <property type="entry name" value="Cation efflux protein transmembrane domain"/>
    <property type="match status" value="1"/>
</dbReference>
<comment type="subcellular location">
    <subcellularLocation>
        <location evidence="1">Membrane</location>
        <topology evidence="1">Multi-pass membrane protein</topology>
    </subcellularLocation>
</comment>
<keyword evidence="4 8" id="KW-0812">Transmembrane</keyword>
<feature type="chain" id="PRO_5036496547" evidence="9">
    <location>
        <begin position="24"/>
        <end position="454"/>
    </location>
</feature>
<sequence length="454" mass="50335">MSCCHWCILILTLLCLLLELIISRLCNSLINMVDSFHTLFVLLHLCLPVVHGLLANRSVTFSSSYGLARMQPFGVMVSALLLASLCTSISLDILSHFLRPHPIQRPELALAAGVVGIAFNLAIAWTRCTGWWSLKDDNSLIWNYSSAEKSQPECDTTVIFQNPRAHQDDRQAESSSAHSQSGCCMLGNQHRMGISDVKDNCSTIHCEVTEMDLSLEKPRSICEAIEEPNSTATRRPEIEPTSTGSLQSSYCLFVSALVNGKCMVGPVLVVANGLAHLLMSHDCMHGWRCNLFLYLDPIFSFLTVLVLLTSALPEVKHHGFIFLQGVPAHIHLTNMGHQISQLPEVVAFHDLHVWQLVGSQLVASVHVQCCDSTNYPALIAGISAVFNNVGIQQVTIQPEFTTPAQKQMQCWLACGKACSQKLCCHKPEESEKQFKKKQESEEEPKDLILKNIYI</sequence>
<dbReference type="GO" id="GO:0006882">
    <property type="term" value="P:intracellular zinc ion homeostasis"/>
    <property type="evidence" value="ECO:0007669"/>
    <property type="project" value="TreeGrafter"/>
</dbReference>
<evidence type="ECO:0000256" key="1">
    <source>
        <dbReference type="ARBA" id="ARBA00004141"/>
    </source>
</evidence>
<feature type="transmembrane region" description="Helical" evidence="8">
    <location>
        <begin position="75"/>
        <end position="96"/>
    </location>
</feature>
<evidence type="ECO:0000259" key="10">
    <source>
        <dbReference type="Pfam" id="PF01545"/>
    </source>
</evidence>
<protein>
    <submittedName>
        <fullName evidence="12">ZNT1 protein</fullName>
    </submittedName>
</protein>
<name>A0A8X8BWT2_POLSE</name>
<feature type="signal peptide" evidence="9">
    <location>
        <begin position="1"/>
        <end position="23"/>
    </location>
</feature>
<dbReference type="GO" id="GO:0005783">
    <property type="term" value="C:endoplasmic reticulum"/>
    <property type="evidence" value="ECO:0007669"/>
    <property type="project" value="TreeGrafter"/>
</dbReference>
<keyword evidence="5" id="KW-0862">Zinc</keyword>
<gene>
    <name evidence="12" type="primary">Slc30a1_0</name>
    <name evidence="12" type="ORF">GTO96_0003940</name>
</gene>
<evidence type="ECO:0000256" key="9">
    <source>
        <dbReference type="SAM" id="SignalP"/>
    </source>
</evidence>
<evidence type="ECO:0000256" key="2">
    <source>
        <dbReference type="ARBA" id="ARBA00008873"/>
    </source>
</evidence>
<keyword evidence="3" id="KW-0813">Transport</keyword>
<feature type="transmembrane region" description="Helical" evidence="8">
    <location>
        <begin position="291"/>
        <end position="312"/>
    </location>
</feature>
<evidence type="ECO:0000256" key="6">
    <source>
        <dbReference type="ARBA" id="ARBA00022989"/>
    </source>
</evidence>
<evidence type="ECO:0000256" key="8">
    <source>
        <dbReference type="SAM" id="Phobius"/>
    </source>
</evidence>
<evidence type="ECO:0000256" key="7">
    <source>
        <dbReference type="ARBA" id="ARBA00023136"/>
    </source>
</evidence>
<dbReference type="PANTHER" id="PTHR45820:SF6">
    <property type="entry name" value="ZINC_CADMIUM RESISTANCE PROTEIN-LIKE"/>
    <property type="match status" value="1"/>
</dbReference>
<accession>A0A8X8BWT2</accession>
<comment type="caution">
    <text evidence="12">The sequence shown here is derived from an EMBL/GenBank/DDBJ whole genome shotgun (WGS) entry which is preliminary data.</text>
</comment>
<dbReference type="GO" id="GO:0019855">
    <property type="term" value="F:calcium channel inhibitor activity"/>
    <property type="evidence" value="ECO:0007669"/>
    <property type="project" value="TreeGrafter"/>
</dbReference>
<dbReference type="InterPro" id="IPR058533">
    <property type="entry name" value="Cation_efflux_TM"/>
</dbReference>
<dbReference type="GO" id="GO:0016020">
    <property type="term" value="C:membrane"/>
    <property type="evidence" value="ECO:0007669"/>
    <property type="project" value="UniProtKB-SubCell"/>
</dbReference>
<feature type="domain" description="Cation efflux protein cytoplasmic" evidence="11">
    <location>
        <begin position="332"/>
        <end position="372"/>
    </location>
</feature>
<feature type="non-terminal residue" evidence="12">
    <location>
        <position position="1"/>
    </location>
</feature>
<keyword evidence="9" id="KW-0732">Signal</keyword>